<dbReference type="Proteomes" id="UP000036367">
    <property type="component" value="Unassembled WGS sequence"/>
</dbReference>
<evidence type="ECO:0000313" key="3">
    <source>
        <dbReference type="Proteomes" id="UP000036367"/>
    </source>
</evidence>
<accession>A0A0J1BGH8</accession>
<evidence type="ECO:0000256" key="1">
    <source>
        <dbReference type="SAM" id="MobiDB-lite"/>
    </source>
</evidence>
<name>A0A0J1BGH8_RHOIS</name>
<evidence type="ECO:0000313" key="2">
    <source>
        <dbReference type="EMBL" id="KLU05652.1"/>
    </source>
</evidence>
<dbReference type="AlphaFoldDB" id="A0A0J1BGH8"/>
<dbReference type="STRING" id="595434.RISK_002284"/>
<dbReference type="PATRIC" id="fig|595434.4.peg.2181"/>
<reference evidence="2" key="1">
    <citation type="submission" date="2015-05" db="EMBL/GenBank/DDBJ databases">
        <title>Permanent draft genome of Rhodopirellula islandicus K833.</title>
        <authorList>
            <person name="Kizina J."/>
            <person name="Richter M."/>
            <person name="Glockner F.O."/>
            <person name="Harder J."/>
        </authorList>
    </citation>
    <scope>NUCLEOTIDE SEQUENCE [LARGE SCALE GENOMIC DNA]</scope>
    <source>
        <strain evidence="2">K833</strain>
    </source>
</reference>
<gene>
    <name evidence="2" type="ORF">RISK_002284</name>
</gene>
<feature type="compositionally biased region" description="Basic and acidic residues" evidence="1">
    <location>
        <begin position="40"/>
        <end position="49"/>
    </location>
</feature>
<keyword evidence="3" id="KW-1185">Reference proteome</keyword>
<protein>
    <submittedName>
        <fullName evidence="2">Uncharacterized protein</fullName>
    </submittedName>
</protein>
<comment type="caution">
    <text evidence="2">The sequence shown here is derived from an EMBL/GenBank/DDBJ whole genome shotgun (WGS) entry which is preliminary data.</text>
</comment>
<organism evidence="2 3">
    <name type="scientific">Rhodopirellula islandica</name>
    <dbReference type="NCBI Taxonomy" id="595434"/>
    <lineage>
        <taxon>Bacteria</taxon>
        <taxon>Pseudomonadati</taxon>
        <taxon>Planctomycetota</taxon>
        <taxon>Planctomycetia</taxon>
        <taxon>Pirellulales</taxon>
        <taxon>Pirellulaceae</taxon>
        <taxon>Rhodopirellula</taxon>
    </lineage>
</organism>
<feature type="region of interest" description="Disordered" evidence="1">
    <location>
        <begin position="30"/>
        <end position="49"/>
    </location>
</feature>
<sequence length="49" mass="5608">MCQITSADLLRGQNDAVLVEFVADHRTPVRVSPRPAGLPHENRKLEWQR</sequence>
<proteinExistence type="predicted"/>
<dbReference type="EMBL" id="LECT01000017">
    <property type="protein sequence ID" value="KLU05652.1"/>
    <property type="molecule type" value="Genomic_DNA"/>
</dbReference>